<dbReference type="InterPro" id="IPR009056">
    <property type="entry name" value="Cyt_c-like_dom"/>
</dbReference>
<dbReference type="GO" id="GO:0020037">
    <property type="term" value="F:heme binding"/>
    <property type="evidence" value="ECO:0007669"/>
    <property type="project" value="InterPro"/>
</dbReference>
<dbReference type="InterPro" id="IPR036909">
    <property type="entry name" value="Cyt_c-like_dom_sf"/>
</dbReference>
<keyword evidence="5" id="KW-0812">Transmembrane</keyword>
<dbReference type="Pfam" id="PF13442">
    <property type="entry name" value="Cytochrome_CBB3"/>
    <property type="match status" value="1"/>
</dbReference>
<keyword evidence="5" id="KW-1133">Transmembrane helix</keyword>
<keyword evidence="5" id="KW-0472">Membrane</keyword>
<evidence type="ECO:0000256" key="1">
    <source>
        <dbReference type="ARBA" id="ARBA00022617"/>
    </source>
</evidence>
<name>A0A315Z841_SEDFL</name>
<dbReference type="SUPFAM" id="SSF46626">
    <property type="entry name" value="Cytochrome c"/>
    <property type="match status" value="1"/>
</dbReference>
<feature type="transmembrane region" description="Helical" evidence="5">
    <location>
        <begin position="6"/>
        <end position="25"/>
    </location>
</feature>
<comment type="caution">
    <text evidence="7">The sequence shown here is derived from an EMBL/GenBank/DDBJ whole genome shotgun (WGS) entry which is preliminary data.</text>
</comment>
<dbReference type="GO" id="GO:0009055">
    <property type="term" value="F:electron transfer activity"/>
    <property type="evidence" value="ECO:0007669"/>
    <property type="project" value="InterPro"/>
</dbReference>
<dbReference type="EMBL" id="QGDO01000004">
    <property type="protein sequence ID" value="PWJ41027.1"/>
    <property type="molecule type" value="Genomic_DNA"/>
</dbReference>
<dbReference type="Gene3D" id="1.10.760.10">
    <property type="entry name" value="Cytochrome c-like domain"/>
    <property type="match status" value="1"/>
</dbReference>
<dbReference type="AlphaFoldDB" id="A0A315Z841"/>
<evidence type="ECO:0000256" key="2">
    <source>
        <dbReference type="ARBA" id="ARBA00022723"/>
    </source>
</evidence>
<dbReference type="InterPro" id="IPR050597">
    <property type="entry name" value="Cytochrome_c_Oxidase_Subunit"/>
</dbReference>
<dbReference type="PANTHER" id="PTHR33751:SF1">
    <property type="entry name" value="CBB3-TYPE CYTOCHROME C OXIDASE SUBUNIT FIXP"/>
    <property type="match status" value="1"/>
</dbReference>
<evidence type="ECO:0000256" key="3">
    <source>
        <dbReference type="ARBA" id="ARBA00023004"/>
    </source>
</evidence>
<feature type="transmembrane region" description="Helical" evidence="5">
    <location>
        <begin position="70"/>
        <end position="87"/>
    </location>
</feature>
<evidence type="ECO:0000313" key="7">
    <source>
        <dbReference type="EMBL" id="PWJ41027.1"/>
    </source>
</evidence>
<feature type="transmembrane region" description="Helical" evidence="5">
    <location>
        <begin position="94"/>
        <end position="110"/>
    </location>
</feature>
<evidence type="ECO:0000256" key="5">
    <source>
        <dbReference type="SAM" id="Phobius"/>
    </source>
</evidence>
<dbReference type="Proteomes" id="UP000245535">
    <property type="component" value="Unassembled WGS sequence"/>
</dbReference>
<evidence type="ECO:0000256" key="4">
    <source>
        <dbReference type="PROSITE-ProRule" id="PRU00433"/>
    </source>
</evidence>
<sequence length="212" mass="23364">MTGITHTHKLVVTLFLLIYLIKLVLLLTNKKDALANFTKRFKVPEMIISFLFLATGGYMLYSGVAYTNLFAFKLAAVFASIPLAIIGFKKQNKALAVLSVLLIFGAYGMAEVHKKKVARGEVSSAIEEASSETVSAELEVGYRVYKQRCNVCHGKDGAKQLSGAANLQESELNQEDIIHIINNGKGRMASYGNLLTKDEINEVAKYVQSLRK</sequence>
<evidence type="ECO:0000259" key="6">
    <source>
        <dbReference type="PROSITE" id="PS51007"/>
    </source>
</evidence>
<evidence type="ECO:0000313" key="8">
    <source>
        <dbReference type="Proteomes" id="UP000245535"/>
    </source>
</evidence>
<dbReference type="PANTHER" id="PTHR33751">
    <property type="entry name" value="CBB3-TYPE CYTOCHROME C OXIDASE SUBUNIT FIXP"/>
    <property type="match status" value="1"/>
</dbReference>
<feature type="transmembrane region" description="Helical" evidence="5">
    <location>
        <begin position="46"/>
        <end position="64"/>
    </location>
</feature>
<reference evidence="7 8" key="1">
    <citation type="submission" date="2018-03" db="EMBL/GenBank/DDBJ databases">
        <title>Genomic Encyclopedia of Archaeal and Bacterial Type Strains, Phase II (KMG-II): from individual species to whole genera.</title>
        <authorList>
            <person name="Goeker M."/>
        </authorList>
    </citation>
    <scope>NUCLEOTIDE SEQUENCE [LARGE SCALE GENOMIC DNA]</scope>
    <source>
        <strain evidence="7 8">DSM 28229</strain>
    </source>
</reference>
<keyword evidence="1 4" id="KW-0349">Heme</keyword>
<keyword evidence="3 4" id="KW-0408">Iron</keyword>
<organism evidence="7 8">
    <name type="scientific">Sediminitomix flava</name>
    <dbReference type="NCBI Taxonomy" id="379075"/>
    <lineage>
        <taxon>Bacteria</taxon>
        <taxon>Pseudomonadati</taxon>
        <taxon>Bacteroidota</taxon>
        <taxon>Cytophagia</taxon>
        <taxon>Cytophagales</taxon>
        <taxon>Flammeovirgaceae</taxon>
        <taxon>Sediminitomix</taxon>
    </lineage>
</organism>
<keyword evidence="8" id="KW-1185">Reference proteome</keyword>
<keyword evidence="2 4" id="KW-0479">Metal-binding</keyword>
<gene>
    <name evidence="7" type="ORF">BC781_104294</name>
</gene>
<dbReference type="PROSITE" id="PS51007">
    <property type="entry name" value="CYTC"/>
    <property type="match status" value="1"/>
</dbReference>
<protein>
    <submittedName>
        <fullName evidence="7">Cbb3-type cytochrome c oxidase subunit III</fullName>
    </submittedName>
</protein>
<proteinExistence type="predicted"/>
<accession>A0A315Z841</accession>
<dbReference type="GO" id="GO:0046872">
    <property type="term" value="F:metal ion binding"/>
    <property type="evidence" value="ECO:0007669"/>
    <property type="project" value="UniProtKB-KW"/>
</dbReference>
<feature type="domain" description="Cytochrome c" evidence="6">
    <location>
        <begin position="136"/>
        <end position="211"/>
    </location>
</feature>